<dbReference type="PROSITE" id="PS50109">
    <property type="entry name" value="HIS_KIN"/>
    <property type="match status" value="1"/>
</dbReference>
<dbReference type="Pfam" id="PF00497">
    <property type="entry name" value="SBP_bac_3"/>
    <property type="match status" value="1"/>
</dbReference>
<evidence type="ECO:0000256" key="4">
    <source>
        <dbReference type="ARBA" id="ARBA00018672"/>
    </source>
</evidence>
<keyword evidence="6" id="KW-0808">Transferase</keyword>
<accession>A0A8J6M8F9</accession>
<evidence type="ECO:0000256" key="11">
    <source>
        <dbReference type="SAM" id="Phobius"/>
    </source>
</evidence>
<dbReference type="GO" id="GO:0000155">
    <property type="term" value="F:phosphorelay sensor kinase activity"/>
    <property type="evidence" value="ECO:0007669"/>
    <property type="project" value="InterPro"/>
</dbReference>
<dbReference type="InterPro" id="IPR036890">
    <property type="entry name" value="HATPase_C_sf"/>
</dbReference>
<dbReference type="SUPFAM" id="SSF47384">
    <property type="entry name" value="Homodimeric domain of signal transducing histidine kinase"/>
    <property type="match status" value="1"/>
</dbReference>
<dbReference type="EC" id="2.7.13.3" evidence="3"/>
<feature type="transmembrane region" description="Helical" evidence="11">
    <location>
        <begin position="514"/>
        <end position="534"/>
    </location>
</feature>
<feature type="domain" description="Histidine kinase" evidence="12">
    <location>
        <begin position="564"/>
        <end position="785"/>
    </location>
</feature>
<dbReference type="InterPro" id="IPR005467">
    <property type="entry name" value="His_kinase_dom"/>
</dbReference>
<evidence type="ECO:0000256" key="7">
    <source>
        <dbReference type="ARBA" id="ARBA00023012"/>
    </source>
</evidence>
<evidence type="ECO:0000256" key="1">
    <source>
        <dbReference type="ARBA" id="ARBA00000085"/>
    </source>
</evidence>
<dbReference type="InterPro" id="IPR001789">
    <property type="entry name" value="Sig_transdc_resp-reg_receiver"/>
</dbReference>
<keyword evidence="7" id="KW-0902">Two-component regulatory system</keyword>
<keyword evidence="15" id="KW-1185">Reference proteome</keyword>
<dbReference type="InterPro" id="IPR003661">
    <property type="entry name" value="HisK_dim/P_dom"/>
</dbReference>
<evidence type="ECO:0000313" key="14">
    <source>
        <dbReference type="EMBL" id="MBC5737867.1"/>
    </source>
</evidence>
<dbReference type="InterPro" id="IPR001638">
    <property type="entry name" value="Solute-binding_3/MltF_N"/>
</dbReference>
<evidence type="ECO:0000256" key="9">
    <source>
        <dbReference type="ARBA" id="ARBA00074306"/>
    </source>
</evidence>
<dbReference type="Gene3D" id="3.40.190.10">
    <property type="entry name" value="Periplasmic binding protein-like II"/>
    <property type="match status" value="4"/>
</dbReference>
<dbReference type="SUPFAM" id="SSF53850">
    <property type="entry name" value="Periplasmic binding protein-like II"/>
    <property type="match status" value="2"/>
</dbReference>
<keyword evidence="6" id="KW-0418">Kinase</keyword>
<dbReference type="SUPFAM" id="SSF52172">
    <property type="entry name" value="CheY-like"/>
    <property type="match status" value="1"/>
</dbReference>
<feature type="modified residue" description="4-aspartylphosphate" evidence="10">
    <location>
        <position position="857"/>
    </location>
</feature>
<keyword evidence="11" id="KW-0812">Transmembrane</keyword>
<evidence type="ECO:0000259" key="12">
    <source>
        <dbReference type="PROSITE" id="PS50109"/>
    </source>
</evidence>
<dbReference type="EMBL" id="JACOPQ010000010">
    <property type="protein sequence ID" value="MBC5737867.1"/>
    <property type="molecule type" value="Genomic_DNA"/>
</dbReference>
<dbReference type="SMART" id="SM00388">
    <property type="entry name" value="HisKA"/>
    <property type="match status" value="1"/>
</dbReference>
<dbReference type="SUPFAM" id="SSF55874">
    <property type="entry name" value="ATPase domain of HSP90 chaperone/DNA topoisomerase II/histidine kinase"/>
    <property type="match status" value="1"/>
</dbReference>
<gene>
    <name evidence="14" type="ORF">H8S62_12700</name>
</gene>
<dbReference type="Pfam" id="PF00512">
    <property type="entry name" value="HisKA"/>
    <property type="match status" value="1"/>
</dbReference>
<dbReference type="Gene3D" id="1.10.287.130">
    <property type="match status" value="1"/>
</dbReference>
<dbReference type="SMART" id="SM00448">
    <property type="entry name" value="REC"/>
    <property type="match status" value="1"/>
</dbReference>
<dbReference type="InterPro" id="IPR036097">
    <property type="entry name" value="HisK_dim/P_sf"/>
</dbReference>
<proteinExistence type="inferred from homology"/>
<dbReference type="InterPro" id="IPR004358">
    <property type="entry name" value="Sig_transdc_His_kin-like_C"/>
</dbReference>
<comment type="function">
    <text evidence="8">May play the central regulatory role in sporulation. It may be an element of the effector pathway responsible for the activation of sporulation genes in response to nutritional stress. Spo0A may act in concert with spo0H (a sigma factor) to control the expression of some genes that are critical to the sporulation process.</text>
</comment>
<reference evidence="14" key="1">
    <citation type="submission" date="2020-08" db="EMBL/GenBank/DDBJ databases">
        <title>Genome public.</title>
        <authorList>
            <person name="Liu C."/>
            <person name="Sun Q."/>
        </authorList>
    </citation>
    <scope>NUCLEOTIDE SEQUENCE</scope>
    <source>
        <strain evidence="14">NSJ-52</strain>
    </source>
</reference>
<dbReference type="Gene3D" id="3.40.50.2300">
    <property type="match status" value="1"/>
</dbReference>
<dbReference type="CDD" id="cd17546">
    <property type="entry name" value="REC_hyHK_CKI1_RcsC-like"/>
    <property type="match status" value="1"/>
</dbReference>
<sequence>MRNLKRVVLRGGALLLTLAVILPTLFSGRVRAAASERVLKVPFPQVPGFTETDEFGNRHGIVVDYLNEIANYTGWKYEYVDTDGDSALSGFVNGEYDLLGGAYYQPVLEQYFAYPDYNAGYTKSVLLSRRDDESIRAYDWESMAGKAIGVYDRAGENIRRLQDFLTVNKIDCTIVYYGAEQMSEEGNLYQYLKDGEVDMLLGNRSDGDETFRPVAVFDSQPHYIVTTPDRTDILEGLNMALEKIADSNPNFARERYDANFTDSGIASIFLNDEEKAYISQKQTVSVAVVAQWHPFYCLESSNYLHNGLIPDVLDRVAAYTGLTFTYVTADSYAEAIELVRRGEADMLGAFLGTADEGVEMDMALSSTYASLNDIVARNKSVSFPAEGLVGAVMEGRHIPASIRAAEERTYRSVPDALAAVNRGEVDFVYGISARIEQVIQEHHYSNVVPNTLVNNRNDICFALPRPTQVDLLTIINKAVNSLSSGDKATLVNQNLISAGVGHLSVVELVYANPFLFISVCAGIFLLLGILLLVVTRSRIRAARMTSELERAEAASRAKGEFLSRMSHEIRTPMNAIVGLSELTCRREDVPEGVRENLLKLRASSHYLLSLISDILDMSRIDNGMMTVSSEPFSLGRLLTDLESMMTPEAGRRELSFSVERDLTDDAVLGDAVRLKQVLSNLVSNAFKFTPSGGRVRLTVTETERGNGRGSYRFQILDSGVGIAPEHQERIFGAFEQVGPNLAKSQGTGLGLAISRTLVELMGGALKLRSAPGEGSEFYFEVSLPLGGGESTPEPSERPQSLEGMRILLAEDNDLNAEIATELLELQGAKVHRAENGAVAVSLFRDSAPGDFQAVLMDIQMPELNGLEATRAIRAMDRPDAGSVPIIAMTANSFQEDVDAAMEAGMSGFVAKPVDAAYLYQVLHQAVNIPGI</sequence>
<protein>
    <recommendedName>
        <fullName evidence="9">Circadian input-output histidine kinase CikA</fullName>
        <ecNumber evidence="3">2.7.13.3</ecNumber>
    </recommendedName>
    <alternativeName>
        <fullName evidence="4">Stage 0 sporulation protein A homolog</fullName>
    </alternativeName>
</protein>
<dbReference type="CDD" id="cd16922">
    <property type="entry name" value="HATPase_EvgS-ArcB-TorS-like"/>
    <property type="match status" value="1"/>
</dbReference>
<dbReference type="FunFam" id="3.30.565.10:FF:000010">
    <property type="entry name" value="Sensor histidine kinase RcsC"/>
    <property type="match status" value="1"/>
</dbReference>
<dbReference type="Gene3D" id="3.30.565.10">
    <property type="entry name" value="Histidine kinase-like ATPase, C-terminal domain"/>
    <property type="match status" value="1"/>
</dbReference>
<keyword evidence="5 10" id="KW-0597">Phosphoprotein</keyword>
<evidence type="ECO:0000313" key="15">
    <source>
        <dbReference type="Proteomes" id="UP000607645"/>
    </source>
</evidence>
<dbReference type="CDD" id="cd00082">
    <property type="entry name" value="HisKA"/>
    <property type="match status" value="1"/>
</dbReference>
<comment type="similarity">
    <text evidence="2">In the N-terminal section; belongs to the phytochrome family.</text>
</comment>
<dbReference type="SMART" id="SM00387">
    <property type="entry name" value="HATPase_c"/>
    <property type="match status" value="1"/>
</dbReference>
<evidence type="ECO:0000256" key="8">
    <source>
        <dbReference type="ARBA" id="ARBA00024867"/>
    </source>
</evidence>
<comment type="caution">
    <text evidence="14">The sequence shown here is derived from an EMBL/GenBank/DDBJ whole genome shotgun (WGS) entry which is preliminary data.</text>
</comment>
<evidence type="ECO:0000256" key="2">
    <source>
        <dbReference type="ARBA" id="ARBA00006402"/>
    </source>
</evidence>
<dbReference type="PANTHER" id="PTHR45339">
    <property type="entry name" value="HYBRID SIGNAL TRANSDUCTION HISTIDINE KINASE J"/>
    <property type="match status" value="1"/>
</dbReference>
<evidence type="ECO:0000259" key="13">
    <source>
        <dbReference type="PROSITE" id="PS50110"/>
    </source>
</evidence>
<dbReference type="SMART" id="SM00062">
    <property type="entry name" value="PBPb"/>
    <property type="match status" value="1"/>
</dbReference>
<dbReference type="PRINTS" id="PR00344">
    <property type="entry name" value="BCTRLSENSOR"/>
</dbReference>
<dbReference type="PROSITE" id="PS50110">
    <property type="entry name" value="RESPONSE_REGULATORY"/>
    <property type="match status" value="1"/>
</dbReference>
<dbReference type="PANTHER" id="PTHR45339:SF3">
    <property type="entry name" value="HISTIDINE KINASE"/>
    <property type="match status" value="1"/>
</dbReference>
<evidence type="ECO:0000256" key="5">
    <source>
        <dbReference type="ARBA" id="ARBA00022553"/>
    </source>
</evidence>
<keyword evidence="11" id="KW-0472">Membrane</keyword>
<feature type="domain" description="Response regulatory" evidence="13">
    <location>
        <begin position="805"/>
        <end position="926"/>
    </location>
</feature>
<keyword evidence="11" id="KW-1133">Transmembrane helix</keyword>
<dbReference type="InterPro" id="IPR011006">
    <property type="entry name" value="CheY-like_superfamily"/>
</dbReference>
<evidence type="ECO:0000256" key="6">
    <source>
        <dbReference type="ARBA" id="ARBA00022777"/>
    </source>
</evidence>
<dbReference type="Pfam" id="PF00072">
    <property type="entry name" value="Response_reg"/>
    <property type="match status" value="1"/>
</dbReference>
<dbReference type="AlphaFoldDB" id="A0A8J6M8F9"/>
<evidence type="ECO:0000256" key="10">
    <source>
        <dbReference type="PROSITE-ProRule" id="PRU00169"/>
    </source>
</evidence>
<comment type="catalytic activity">
    <reaction evidence="1">
        <text>ATP + protein L-histidine = ADP + protein N-phospho-L-histidine.</text>
        <dbReference type="EC" id="2.7.13.3"/>
    </reaction>
</comment>
<dbReference type="RefSeq" id="WP_186919669.1">
    <property type="nucleotide sequence ID" value="NZ_JACOPQ010000010.1"/>
</dbReference>
<dbReference type="Proteomes" id="UP000607645">
    <property type="component" value="Unassembled WGS sequence"/>
</dbReference>
<name>A0A8J6M8F9_9FIRM</name>
<evidence type="ECO:0000256" key="3">
    <source>
        <dbReference type="ARBA" id="ARBA00012438"/>
    </source>
</evidence>
<dbReference type="Pfam" id="PF02518">
    <property type="entry name" value="HATPase_c"/>
    <property type="match status" value="1"/>
</dbReference>
<organism evidence="14 15">
    <name type="scientific">Lawsonibacter faecis</name>
    <dbReference type="NCBI Taxonomy" id="2763052"/>
    <lineage>
        <taxon>Bacteria</taxon>
        <taxon>Bacillati</taxon>
        <taxon>Bacillota</taxon>
        <taxon>Clostridia</taxon>
        <taxon>Eubacteriales</taxon>
        <taxon>Oscillospiraceae</taxon>
        <taxon>Lawsonibacter</taxon>
    </lineage>
</organism>
<dbReference type="InterPro" id="IPR003594">
    <property type="entry name" value="HATPase_dom"/>
</dbReference>